<feature type="domain" description="EF-hand" evidence="2">
    <location>
        <begin position="345"/>
        <end position="380"/>
    </location>
</feature>
<dbReference type="Gene3D" id="1.10.238.10">
    <property type="entry name" value="EF-hand"/>
    <property type="match status" value="3"/>
</dbReference>
<dbReference type="InterPro" id="IPR002048">
    <property type="entry name" value="EF_hand_dom"/>
</dbReference>
<dbReference type="EMBL" id="MPUH01000254">
    <property type="protein sequence ID" value="OMJ84909.1"/>
    <property type="molecule type" value="Genomic_DNA"/>
</dbReference>
<dbReference type="PROSITE" id="PS00018">
    <property type="entry name" value="EF_HAND_1"/>
    <property type="match status" value="3"/>
</dbReference>
<accession>A0A1R2C7D8</accession>
<sequence>MGNLIIYSRSNSSVFEVIPNLKTLTNCIFYLGLREDIIKIYKNYIFYISKNFYVSRSELRRISRHTSLEGIEEIIFVYFLKPQFKRVNIMELLAAIITYSFLDWEQKIVLGIQIFDFDGSKNLTEDEFFIMAKCFIYGISTMTQGISAENDVIKFLSHSLFLNRAELTISELVMWVRQNQLLYEMFQFNQPNVVKNDKKKRDSRFGSLERKTVDLRKPVAHHRRVKSSFNDKREEKFSVVIDSKIVTKQEIIMLKSQFDELSNNGLVLFKTIFPVIKTLGYKLENVVDHNSDKQISFHDLLQMLFRKASKNQLLRLLKFIGESIKESVILEEEKPANKKKNFDPKLYHTYKMMFDRYDTNKDGRIDLKELKIGLKNTFTETTIENLFEKYNKEKKHGLCLREFVKMYAPESFELPENINK</sequence>
<evidence type="ECO:0000313" key="4">
    <source>
        <dbReference type="Proteomes" id="UP000187209"/>
    </source>
</evidence>
<protein>
    <recommendedName>
        <fullName evidence="2">EF-hand domain-containing protein</fullName>
    </recommendedName>
</protein>
<dbReference type="SUPFAM" id="SSF47473">
    <property type="entry name" value="EF-hand"/>
    <property type="match status" value="2"/>
</dbReference>
<evidence type="ECO:0000256" key="1">
    <source>
        <dbReference type="ARBA" id="ARBA00022837"/>
    </source>
</evidence>
<dbReference type="SMART" id="SM00054">
    <property type="entry name" value="EFh"/>
    <property type="match status" value="2"/>
</dbReference>
<proteinExistence type="predicted"/>
<keyword evidence="4" id="KW-1185">Reference proteome</keyword>
<comment type="caution">
    <text evidence="3">The sequence shown here is derived from an EMBL/GenBank/DDBJ whole genome shotgun (WGS) entry which is preliminary data.</text>
</comment>
<evidence type="ECO:0000313" key="3">
    <source>
        <dbReference type="EMBL" id="OMJ84909.1"/>
    </source>
</evidence>
<dbReference type="CDD" id="cd00051">
    <property type="entry name" value="EFh"/>
    <property type="match status" value="1"/>
</dbReference>
<dbReference type="InterPro" id="IPR018247">
    <property type="entry name" value="EF_Hand_1_Ca_BS"/>
</dbReference>
<organism evidence="3 4">
    <name type="scientific">Stentor coeruleus</name>
    <dbReference type="NCBI Taxonomy" id="5963"/>
    <lineage>
        <taxon>Eukaryota</taxon>
        <taxon>Sar</taxon>
        <taxon>Alveolata</taxon>
        <taxon>Ciliophora</taxon>
        <taxon>Postciliodesmatophora</taxon>
        <taxon>Heterotrichea</taxon>
        <taxon>Heterotrichida</taxon>
        <taxon>Stentoridae</taxon>
        <taxon>Stentor</taxon>
    </lineage>
</organism>
<evidence type="ECO:0000259" key="2">
    <source>
        <dbReference type="PROSITE" id="PS50222"/>
    </source>
</evidence>
<name>A0A1R2C7D8_9CILI</name>
<dbReference type="AlphaFoldDB" id="A0A1R2C7D8"/>
<dbReference type="InterPro" id="IPR011992">
    <property type="entry name" value="EF-hand-dom_pair"/>
</dbReference>
<reference evidence="3 4" key="1">
    <citation type="submission" date="2016-11" db="EMBL/GenBank/DDBJ databases">
        <title>The macronuclear genome of Stentor coeruleus: a giant cell with tiny introns.</title>
        <authorList>
            <person name="Slabodnick M."/>
            <person name="Ruby J.G."/>
            <person name="Reiff S.B."/>
            <person name="Swart E.C."/>
            <person name="Gosai S."/>
            <person name="Prabakaran S."/>
            <person name="Witkowska E."/>
            <person name="Larue G.E."/>
            <person name="Fisher S."/>
            <person name="Freeman R.M."/>
            <person name="Gunawardena J."/>
            <person name="Chu W."/>
            <person name="Stover N.A."/>
            <person name="Gregory B.D."/>
            <person name="Nowacki M."/>
            <person name="Derisi J."/>
            <person name="Roy S.W."/>
            <person name="Marshall W.F."/>
            <person name="Sood P."/>
        </authorList>
    </citation>
    <scope>NUCLEOTIDE SEQUENCE [LARGE SCALE GENOMIC DNA]</scope>
    <source>
        <strain evidence="3">WM001</strain>
    </source>
</reference>
<dbReference type="Proteomes" id="UP000187209">
    <property type="component" value="Unassembled WGS sequence"/>
</dbReference>
<gene>
    <name evidence="3" type="ORF">SteCoe_13894</name>
</gene>
<dbReference type="PROSITE" id="PS50222">
    <property type="entry name" value="EF_HAND_2"/>
    <property type="match status" value="1"/>
</dbReference>
<keyword evidence="1" id="KW-0106">Calcium</keyword>
<dbReference type="GO" id="GO:0005509">
    <property type="term" value="F:calcium ion binding"/>
    <property type="evidence" value="ECO:0007669"/>
    <property type="project" value="InterPro"/>
</dbReference>
<dbReference type="Pfam" id="PF13499">
    <property type="entry name" value="EF-hand_7"/>
    <property type="match status" value="1"/>
</dbReference>